<evidence type="ECO:0000313" key="4">
    <source>
        <dbReference type="Proteomes" id="UP000011758"/>
    </source>
</evidence>
<evidence type="ECO:0000256" key="2">
    <source>
        <dbReference type="SAM" id="SignalP"/>
    </source>
</evidence>
<feature type="transmembrane region" description="Helical" evidence="1">
    <location>
        <begin position="597"/>
        <end position="617"/>
    </location>
</feature>
<dbReference type="RefSeq" id="WP_004801373.1">
    <property type="nucleotide sequence ID" value="NZ_KB446646.1"/>
</dbReference>
<dbReference type="Pfam" id="PF07242">
    <property type="entry name" value="DUF1430"/>
    <property type="match status" value="1"/>
</dbReference>
<evidence type="ECO:0000313" key="3">
    <source>
        <dbReference type="EMBL" id="EMD17503.1"/>
    </source>
</evidence>
<dbReference type="Proteomes" id="UP000011758">
    <property type="component" value="Unassembled WGS sequence"/>
</dbReference>
<protein>
    <recommendedName>
        <fullName evidence="5">Bacteriocin-associated integral membrane protein</fullName>
    </recommendedName>
</protein>
<keyword evidence="4" id="KW-1185">Reference proteome</keyword>
<keyword evidence="1" id="KW-1133">Transmembrane helix</keyword>
<keyword evidence="1" id="KW-0812">Transmembrane</keyword>
<evidence type="ECO:0000256" key="1">
    <source>
        <dbReference type="SAM" id="Phobius"/>
    </source>
</evidence>
<dbReference type="AlphaFoldDB" id="M2NH18"/>
<dbReference type="STRING" id="999415.HMPREF9943_00290"/>
<dbReference type="EMBL" id="AGEJ01000005">
    <property type="protein sequence ID" value="EMD17503.1"/>
    <property type="molecule type" value="Genomic_DNA"/>
</dbReference>
<name>M2NH18_9FIRM</name>
<dbReference type="eggNOG" id="COG4652">
    <property type="taxonomic scope" value="Bacteria"/>
</dbReference>
<keyword evidence="1" id="KW-0472">Membrane</keyword>
<organism evidence="3 4">
    <name type="scientific">Eggerthia catenaformis OT 569 = DSM 20559</name>
    <dbReference type="NCBI Taxonomy" id="999415"/>
    <lineage>
        <taxon>Bacteria</taxon>
        <taxon>Bacillati</taxon>
        <taxon>Bacillota</taxon>
        <taxon>Erysipelotrichia</taxon>
        <taxon>Erysipelotrichales</taxon>
        <taxon>Coprobacillaceae</taxon>
        <taxon>Eggerthia</taxon>
    </lineage>
</organism>
<gene>
    <name evidence="3" type="ORF">HMPREF9943_00290</name>
</gene>
<proteinExistence type="predicted"/>
<dbReference type="OrthoDB" id="2076832at2"/>
<dbReference type="BioCyc" id="ECAT999415-HMP:GTTI-300-MONOMER"/>
<reference evidence="3 4" key="1">
    <citation type="submission" date="2013-02" db="EMBL/GenBank/DDBJ databases">
        <title>The Genome Sequence of Lactobacillus catenaformis F0143.</title>
        <authorList>
            <consortium name="The Broad Institute Genome Sequencing Platform"/>
            <person name="Earl A."/>
            <person name="Ward D."/>
            <person name="Feldgarden M."/>
            <person name="Gevers D."/>
            <person name="Izard J."/>
            <person name="Blanton J.M."/>
            <person name="Mathney J."/>
            <person name="Dewhirst F.E."/>
            <person name="Young S.K."/>
            <person name="Zeng Q."/>
            <person name="Gargeya S."/>
            <person name="Fitzgerald M."/>
            <person name="Haas B."/>
            <person name="Abouelleil A."/>
            <person name="Alvarado L."/>
            <person name="Arachchi H.M."/>
            <person name="Berlin A."/>
            <person name="Chapman S.B."/>
            <person name="Gearin G."/>
            <person name="Goldberg J."/>
            <person name="Griggs A."/>
            <person name="Gujja S."/>
            <person name="Hansen M."/>
            <person name="Heiman D."/>
            <person name="Howarth C."/>
            <person name="Larimer J."/>
            <person name="Lui A."/>
            <person name="MacDonald P.J.P."/>
            <person name="McCowen C."/>
            <person name="Montmayeur A."/>
            <person name="Murphy C."/>
            <person name="Neiman D."/>
            <person name="Pearson M."/>
            <person name="Priest M."/>
            <person name="Roberts A."/>
            <person name="Saif S."/>
            <person name="Shea T."/>
            <person name="Sisk P."/>
            <person name="Stolte C."/>
            <person name="Sykes S."/>
            <person name="Wortman J."/>
            <person name="Nusbaum C."/>
            <person name="Birren B."/>
        </authorList>
    </citation>
    <scope>NUCLEOTIDE SEQUENCE [LARGE SCALE GENOMIC DNA]</scope>
    <source>
        <strain evidence="3 4">OT 569</strain>
    </source>
</reference>
<feature type="transmembrane region" description="Helical" evidence="1">
    <location>
        <begin position="289"/>
        <end position="309"/>
    </location>
</feature>
<sequence>MKKSMIFIILILTSSLFMMQYSLASHQNFNNIVYSEKKAEYHYTIQLPHSILKNDKKMIIKTIKETADQHHINFFLTKSNKENYIKYVYLTSNQYLKSFKTDNIKQFDHSFHLTIKSLDNIIKDSYQIEGEAIITASNTDDYISFRNEMNNRLSIHITEITSKEGQIDMMPWIILSIFAFYLIFTLLLIYNLLGSFKRFSIYKLNGYDFYTIWKDSIIDIIFKQILTSYSTFTLLTFIICRQFNHFVFIFLFNSYLLLGLLCIITFIISSLLIALFTKVKPIDYLKNKSVSHYFIIFNQIVFLIIVVLITTLSSVSINKGEALLSRYNNHTQWEKTKKYYLISELSNVENPDELSSKSFLNKQKELFKELNRLGSILADFNEYDKQTLNKTSMAYINTNYLKEEKVMDSHNKRILINENESRRVVLVDEKTPFSKEEIVDITKGMYDISQGIKIIYYKHNQRFFTYNSQITNNYTNMIQSPIIQVLTENNGKDSDYNLILGYKYNPYKIKANRAKIINILEQYQLSQYVDNYITAYDEMSMLNHNEWMLFIGVIIAIITLISLMIIITLQNIKLYILQNIKLLSIQKMNGYRFIDKYKSLILMSNITFILSFIISLLMNYSLFYLLALYTLILLTWMILFLIHTKYQEKQSIILMLKGNQ</sequence>
<feature type="chain" id="PRO_5004021655" description="Bacteriocin-associated integral membrane protein" evidence="2">
    <location>
        <begin position="25"/>
        <end position="660"/>
    </location>
</feature>
<feature type="signal peptide" evidence="2">
    <location>
        <begin position="1"/>
        <end position="24"/>
    </location>
</feature>
<dbReference type="InterPro" id="IPR006541">
    <property type="entry name" value="Bacteriocin_ass"/>
</dbReference>
<evidence type="ECO:0008006" key="5">
    <source>
        <dbReference type="Google" id="ProtNLM"/>
    </source>
</evidence>
<accession>M2NH18</accession>
<feature type="transmembrane region" description="Helical" evidence="1">
    <location>
        <begin position="169"/>
        <end position="193"/>
    </location>
</feature>
<comment type="caution">
    <text evidence="3">The sequence shown here is derived from an EMBL/GenBank/DDBJ whole genome shotgun (WGS) entry which is preliminary data.</text>
</comment>
<keyword evidence="2" id="KW-0732">Signal</keyword>
<feature type="transmembrane region" description="Helical" evidence="1">
    <location>
        <begin position="547"/>
        <end position="576"/>
    </location>
</feature>
<feature type="transmembrane region" description="Helical" evidence="1">
    <location>
        <begin position="623"/>
        <end position="642"/>
    </location>
</feature>